<evidence type="ECO:0000313" key="2">
    <source>
        <dbReference type="Proteomes" id="UP000789920"/>
    </source>
</evidence>
<feature type="non-terminal residue" evidence="1">
    <location>
        <position position="225"/>
    </location>
</feature>
<keyword evidence="2" id="KW-1185">Reference proteome</keyword>
<organism evidence="1 2">
    <name type="scientific">Racocetra persica</name>
    <dbReference type="NCBI Taxonomy" id="160502"/>
    <lineage>
        <taxon>Eukaryota</taxon>
        <taxon>Fungi</taxon>
        <taxon>Fungi incertae sedis</taxon>
        <taxon>Mucoromycota</taxon>
        <taxon>Glomeromycotina</taxon>
        <taxon>Glomeromycetes</taxon>
        <taxon>Diversisporales</taxon>
        <taxon>Gigasporaceae</taxon>
        <taxon>Racocetra</taxon>
    </lineage>
</organism>
<name>A0ACA9S039_9GLOM</name>
<sequence length="225" mass="25528">MKGTKAEVWKQLEEAQKKVQELEKTNSALLKEKSDFLVKQKVASLEELATKIKNSAKEKQQAQEKIDNLKERVRALQSDKQDLLKRVENAATTDQSSQTDLTNTGILELLRKQLTQQPQSSTIKEAILAKILEEKKQEISRLEQELAALGEQLDVNLEIRLKALGADAAKNKQITQLQAEIQDLTQYGSTLIEQKENKIKALIIQNTGLKTQLELRRDGFRTIQL</sequence>
<accession>A0ACA9S039</accession>
<feature type="non-terminal residue" evidence="1">
    <location>
        <position position="1"/>
    </location>
</feature>
<proteinExistence type="predicted"/>
<comment type="caution">
    <text evidence="1">The sequence shown here is derived from an EMBL/GenBank/DDBJ whole genome shotgun (WGS) entry which is preliminary data.</text>
</comment>
<dbReference type="Proteomes" id="UP000789920">
    <property type="component" value="Unassembled WGS sequence"/>
</dbReference>
<dbReference type="EMBL" id="CAJVQC010080672">
    <property type="protein sequence ID" value="CAG8818190.1"/>
    <property type="molecule type" value="Genomic_DNA"/>
</dbReference>
<protein>
    <submittedName>
        <fullName evidence="1">13348_t:CDS:1</fullName>
    </submittedName>
</protein>
<evidence type="ECO:0000313" key="1">
    <source>
        <dbReference type="EMBL" id="CAG8818190.1"/>
    </source>
</evidence>
<reference evidence="1" key="1">
    <citation type="submission" date="2021-06" db="EMBL/GenBank/DDBJ databases">
        <authorList>
            <person name="Kallberg Y."/>
            <person name="Tangrot J."/>
            <person name="Rosling A."/>
        </authorList>
    </citation>
    <scope>NUCLEOTIDE SEQUENCE</scope>
    <source>
        <strain evidence="1">MA461A</strain>
    </source>
</reference>
<gene>
    <name evidence="1" type="ORF">RPERSI_LOCUS24863</name>
</gene>